<dbReference type="Proteomes" id="UP001066276">
    <property type="component" value="Chromosome 1_2"/>
</dbReference>
<sequence length="159" mass="17055">MGFGWCDGPTLSQSYPSYPGGIGTQKSSDPEVLRTETPPFPLLGDVRQGQPLRVVTWIQKEHQDGVKGGNTGTRVRTLDKLEDEAENEDCGKRVPDSRCGEIDGEDIRSSARTAGQNRGAGGTKLTLQPRSGKSVASTGVWHLPTGHGRVEEVGIMTIP</sequence>
<accession>A0AAV7W6J2</accession>
<evidence type="ECO:0000313" key="2">
    <source>
        <dbReference type="EMBL" id="KAJ1208208.1"/>
    </source>
</evidence>
<feature type="compositionally biased region" description="Basic and acidic residues" evidence="1">
    <location>
        <begin position="89"/>
        <end position="109"/>
    </location>
</feature>
<feature type="compositionally biased region" description="Polar residues" evidence="1">
    <location>
        <begin position="125"/>
        <end position="137"/>
    </location>
</feature>
<name>A0AAV7W6J2_PLEWA</name>
<gene>
    <name evidence="2" type="ORF">NDU88_003594</name>
</gene>
<keyword evidence="3" id="KW-1185">Reference proteome</keyword>
<feature type="region of interest" description="Disordered" evidence="1">
    <location>
        <begin position="83"/>
        <end position="145"/>
    </location>
</feature>
<organism evidence="2 3">
    <name type="scientific">Pleurodeles waltl</name>
    <name type="common">Iberian ribbed newt</name>
    <dbReference type="NCBI Taxonomy" id="8319"/>
    <lineage>
        <taxon>Eukaryota</taxon>
        <taxon>Metazoa</taxon>
        <taxon>Chordata</taxon>
        <taxon>Craniata</taxon>
        <taxon>Vertebrata</taxon>
        <taxon>Euteleostomi</taxon>
        <taxon>Amphibia</taxon>
        <taxon>Batrachia</taxon>
        <taxon>Caudata</taxon>
        <taxon>Salamandroidea</taxon>
        <taxon>Salamandridae</taxon>
        <taxon>Pleurodelinae</taxon>
        <taxon>Pleurodeles</taxon>
    </lineage>
</organism>
<evidence type="ECO:0000313" key="3">
    <source>
        <dbReference type="Proteomes" id="UP001066276"/>
    </source>
</evidence>
<dbReference type="EMBL" id="JANPWB010000002">
    <property type="protein sequence ID" value="KAJ1208208.1"/>
    <property type="molecule type" value="Genomic_DNA"/>
</dbReference>
<dbReference type="AlphaFoldDB" id="A0AAV7W6J2"/>
<reference evidence="2" key="1">
    <citation type="journal article" date="2022" name="bioRxiv">
        <title>Sequencing and chromosome-scale assembly of the giantPleurodeles waltlgenome.</title>
        <authorList>
            <person name="Brown T."/>
            <person name="Elewa A."/>
            <person name="Iarovenko S."/>
            <person name="Subramanian E."/>
            <person name="Araus A.J."/>
            <person name="Petzold A."/>
            <person name="Susuki M."/>
            <person name="Suzuki K.-i.T."/>
            <person name="Hayashi T."/>
            <person name="Toyoda A."/>
            <person name="Oliveira C."/>
            <person name="Osipova E."/>
            <person name="Leigh N.D."/>
            <person name="Simon A."/>
            <person name="Yun M.H."/>
        </authorList>
    </citation>
    <scope>NUCLEOTIDE SEQUENCE</scope>
    <source>
        <strain evidence="2">20211129_DDA</strain>
        <tissue evidence="2">Liver</tissue>
    </source>
</reference>
<evidence type="ECO:0000256" key="1">
    <source>
        <dbReference type="SAM" id="MobiDB-lite"/>
    </source>
</evidence>
<protein>
    <submittedName>
        <fullName evidence="2">Uncharacterized protein</fullName>
    </submittedName>
</protein>
<comment type="caution">
    <text evidence="2">The sequence shown here is derived from an EMBL/GenBank/DDBJ whole genome shotgun (WGS) entry which is preliminary data.</text>
</comment>
<proteinExistence type="predicted"/>